<name>A0A371GWN3_MUCPR</name>
<sequence>MQKERFSTQTKYKLQLRGDGPFQVLERIDDNVYKLDLPTAYGNVNSTFHVVDLSLFIVGRIFLKRGGNDKDSTNKAKDLLCDIGGSMTWSKTKMIKQSLQGLIMEIKESLNFASF</sequence>
<accession>A0A371GWN3</accession>
<dbReference type="AlphaFoldDB" id="A0A371GWN3"/>
<gene>
    <name evidence="2" type="ORF">CR513_22590</name>
</gene>
<feature type="non-terminal residue" evidence="2">
    <location>
        <position position="1"/>
    </location>
</feature>
<dbReference type="InterPro" id="IPR056924">
    <property type="entry name" value="SH3_Tf2-1"/>
</dbReference>
<comment type="caution">
    <text evidence="2">The sequence shown here is derived from an EMBL/GenBank/DDBJ whole genome shotgun (WGS) entry which is preliminary data.</text>
</comment>
<dbReference type="Pfam" id="PF24626">
    <property type="entry name" value="SH3_Tf2-1"/>
    <property type="match status" value="1"/>
</dbReference>
<keyword evidence="3" id="KW-1185">Reference proteome</keyword>
<evidence type="ECO:0000313" key="2">
    <source>
        <dbReference type="EMBL" id="RDX94962.1"/>
    </source>
</evidence>
<proteinExistence type="predicted"/>
<dbReference type="OrthoDB" id="1432277at2759"/>
<organism evidence="2 3">
    <name type="scientific">Mucuna pruriens</name>
    <name type="common">Velvet bean</name>
    <name type="synonym">Dolichos pruriens</name>
    <dbReference type="NCBI Taxonomy" id="157652"/>
    <lineage>
        <taxon>Eukaryota</taxon>
        <taxon>Viridiplantae</taxon>
        <taxon>Streptophyta</taxon>
        <taxon>Embryophyta</taxon>
        <taxon>Tracheophyta</taxon>
        <taxon>Spermatophyta</taxon>
        <taxon>Magnoliopsida</taxon>
        <taxon>eudicotyledons</taxon>
        <taxon>Gunneridae</taxon>
        <taxon>Pentapetalae</taxon>
        <taxon>rosids</taxon>
        <taxon>fabids</taxon>
        <taxon>Fabales</taxon>
        <taxon>Fabaceae</taxon>
        <taxon>Papilionoideae</taxon>
        <taxon>50 kb inversion clade</taxon>
        <taxon>NPAAA clade</taxon>
        <taxon>indigoferoid/millettioid clade</taxon>
        <taxon>Phaseoleae</taxon>
        <taxon>Mucuna</taxon>
    </lineage>
</organism>
<dbReference type="Proteomes" id="UP000257109">
    <property type="component" value="Unassembled WGS sequence"/>
</dbReference>
<evidence type="ECO:0000259" key="1">
    <source>
        <dbReference type="Pfam" id="PF24626"/>
    </source>
</evidence>
<feature type="domain" description="Tf2-1-like SH3-like" evidence="1">
    <location>
        <begin position="2"/>
        <end position="54"/>
    </location>
</feature>
<evidence type="ECO:0000313" key="3">
    <source>
        <dbReference type="Proteomes" id="UP000257109"/>
    </source>
</evidence>
<dbReference type="EMBL" id="QJKJ01004244">
    <property type="protein sequence ID" value="RDX94962.1"/>
    <property type="molecule type" value="Genomic_DNA"/>
</dbReference>
<protein>
    <recommendedName>
        <fullName evidence="1">Tf2-1-like SH3-like domain-containing protein</fullName>
    </recommendedName>
</protein>
<reference evidence="2" key="1">
    <citation type="submission" date="2018-05" db="EMBL/GenBank/DDBJ databases">
        <title>Draft genome of Mucuna pruriens seed.</title>
        <authorList>
            <person name="Nnadi N.E."/>
            <person name="Vos R."/>
            <person name="Hasami M.H."/>
            <person name="Devisetty U.K."/>
            <person name="Aguiy J.C."/>
        </authorList>
    </citation>
    <scope>NUCLEOTIDE SEQUENCE [LARGE SCALE GENOMIC DNA]</scope>
    <source>
        <strain evidence="2">JCA_2017</strain>
    </source>
</reference>